<proteinExistence type="predicted"/>
<reference evidence="1 2" key="1">
    <citation type="submission" date="2018-03" db="EMBL/GenBank/DDBJ databases">
        <title>Bacillus urumqiensis sp. nov., a moderately haloalkaliphilic bacterium isolated from a salt lake.</title>
        <authorList>
            <person name="Zhao B."/>
            <person name="Liao Z."/>
        </authorList>
    </citation>
    <scope>NUCLEOTIDE SEQUENCE [LARGE SCALE GENOMIC DNA]</scope>
    <source>
        <strain evidence="1 2">BZ-SZ-XJ18</strain>
    </source>
</reference>
<organism evidence="1 2">
    <name type="scientific">Alkalicoccus urumqiensis</name>
    <name type="common">Bacillus urumqiensis</name>
    <dbReference type="NCBI Taxonomy" id="1548213"/>
    <lineage>
        <taxon>Bacteria</taxon>
        <taxon>Bacillati</taxon>
        <taxon>Bacillota</taxon>
        <taxon>Bacilli</taxon>
        <taxon>Bacillales</taxon>
        <taxon>Bacillaceae</taxon>
        <taxon>Alkalicoccus</taxon>
    </lineage>
</organism>
<dbReference type="Pfam" id="PF22282">
    <property type="entry name" value="CydS"/>
    <property type="match status" value="1"/>
</dbReference>
<comment type="caution">
    <text evidence="1">The sequence shown here is derived from an EMBL/GenBank/DDBJ whole genome shotgun (WGS) entry which is preliminary data.</text>
</comment>
<evidence type="ECO:0000313" key="1">
    <source>
        <dbReference type="EMBL" id="PRO64666.1"/>
    </source>
</evidence>
<keyword evidence="2" id="KW-1185">Reference proteome</keyword>
<dbReference type="Proteomes" id="UP000243650">
    <property type="component" value="Unassembled WGS sequence"/>
</dbReference>
<dbReference type="RefSeq" id="WP_105959966.1">
    <property type="nucleotide sequence ID" value="NZ_PVNS01000013.1"/>
</dbReference>
<evidence type="ECO:0000313" key="2">
    <source>
        <dbReference type="Proteomes" id="UP000243650"/>
    </source>
</evidence>
<sequence length="59" mass="6395">MTMTDFLIFAAPQLVLISSVVFAFVWGAKGKTPSFLENAQPVSYEDAETAAAENDRIAN</sequence>
<gene>
    <name evidence="1" type="ORF">C6I21_13240</name>
</gene>
<dbReference type="AlphaFoldDB" id="A0A2P6MEH4"/>
<dbReference type="InterPro" id="IPR054381">
    <property type="entry name" value="CydS"/>
</dbReference>
<dbReference type="OrthoDB" id="10002531at2"/>
<name>A0A2P6MEH4_ALKUR</name>
<protein>
    <submittedName>
        <fullName evidence="1">Uncharacterized protein</fullName>
    </submittedName>
</protein>
<accession>A0A2P6MEH4</accession>
<dbReference type="EMBL" id="PVNS01000013">
    <property type="protein sequence ID" value="PRO64666.1"/>
    <property type="molecule type" value="Genomic_DNA"/>
</dbReference>